<accession>A0ACA9Y5V0</accession>
<protein>
    <submittedName>
        <fullName evidence="1">Uncharacterized protein</fullName>
    </submittedName>
</protein>
<evidence type="ECO:0000313" key="1">
    <source>
        <dbReference type="EMBL" id="CAH6720325.1"/>
    </source>
</evidence>
<dbReference type="EMBL" id="CALSDN010000003">
    <property type="protein sequence ID" value="CAH6720325.1"/>
    <property type="molecule type" value="Genomic_DNA"/>
</dbReference>
<comment type="caution">
    <text evidence="1">The sequence shown here is derived from an EMBL/GenBank/DDBJ whole genome shotgun (WGS) entry which is preliminary data.</text>
</comment>
<reference evidence="1" key="1">
    <citation type="submission" date="2022-06" db="EMBL/GenBank/DDBJ databases">
        <authorList>
            <person name="Legras J.-L."/>
            <person name="Devillers H."/>
            <person name="Grondin C."/>
        </authorList>
    </citation>
    <scope>NUCLEOTIDE SEQUENCE</scope>
    <source>
        <strain evidence="1">CLIB 1444</strain>
    </source>
</reference>
<keyword evidence="2" id="KW-1185">Reference proteome</keyword>
<sequence>MKSLIEIPKKLYYSQGLELLGTISTNFQLAHISVVQNVDDFYYVQYPVLLKQAPHQARAVLGSHVLRDGKRNTSFSIVVHPDYASSAYVKYSVEAEVWVDGKCEKFSKNIELIKISIPRQINIQGQTIPTVVDLKTKYKVIEYEKIRVEGNKDKISITNKKSISFNSVNISKTHKLKVKIDGKYYLTPVTIVQDSQSMIPCPEYVSPPSYTSNR</sequence>
<organism evidence="1 2">
    <name type="scientific">[Candida] jaroonii</name>
    <dbReference type="NCBI Taxonomy" id="467808"/>
    <lineage>
        <taxon>Eukaryota</taxon>
        <taxon>Fungi</taxon>
        <taxon>Dikarya</taxon>
        <taxon>Ascomycota</taxon>
        <taxon>Saccharomycotina</taxon>
        <taxon>Pichiomycetes</taxon>
        <taxon>Debaryomycetaceae</taxon>
        <taxon>Yamadazyma</taxon>
    </lineage>
</organism>
<gene>
    <name evidence="1" type="ORF">CLIB1444_03S09406</name>
</gene>
<name>A0ACA9Y5V0_9ASCO</name>
<proteinExistence type="predicted"/>
<dbReference type="Proteomes" id="UP001152531">
    <property type="component" value="Unassembled WGS sequence"/>
</dbReference>
<evidence type="ECO:0000313" key="2">
    <source>
        <dbReference type="Proteomes" id="UP001152531"/>
    </source>
</evidence>